<protein>
    <submittedName>
        <fullName evidence="3">Uncharacterized protein</fullName>
    </submittedName>
</protein>
<sequence length="222" mass="23978">MRKNFKLAALAIASVLAVTACGANAKTEKVETSATESKEASQKTDEKKAEETTESLSEAKTDDLSGVTEGSVYTNKAFNIKFDAEANGMILASPEELAALGQDAPDGLLEAYAYDSTYTKTVMIGIMNEEFNDVQAYMETVVDGQKKINEEMGMEDSKVETATIKLLGEDVPCVKTEITSGGVTQYQIQAFIKSGDRIAIVVLMTMDEEIAKTGMDMFTKAE</sequence>
<evidence type="ECO:0000256" key="1">
    <source>
        <dbReference type="SAM" id="MobiDB-lite"/>
    </source>
</evidence>
<proteinExistence type="predicted"/>
<feature type="region of interest" description="Disordered" evidence="1">
    <location>
        <begin position="27"/>
        <end position="65"/>
    </location>
</feature>
<dbReference type="KEGG" id="lua:D4A81_00115"/>
<reference evidence="3 4" key="1">
    <citation type="submission" date="2018-09" db="EMBL/GenBank/DDBJ databases">
        <title>Genome sequencing of Lachnoanaerobaculum umeaense DSM 23576.</title>
        <authorList>
            <person name="Kook J.-K."/>
            <person name="Park S.-N."/>
            <person name="Lim Y.K."/>
        </authorList>
    </citation>
    <scope>NUCLEOTIDE SEQUENCE [LARGE SCALE GENOMIC DNA]</scope>
    <source>
        <strain evidence="4">DSM 23576 \ CCUG 58757</strain>
    </source>
</reference>
<evidence type="ECO:0000256" key="2">
    <source>
        <dbReference type="SAM" id="SignalP"/>
    </source>
</evidence>
<dbReference type="EMBL" id="CP032364">
    <property type="protein sequence ID" value="AYA98469.1"/>
    <property type="molecule type" value="Genomic_DNA"/>
</dbReference>
<accession>A0A385PY00</accession>
<feature type="compositionally biased region" description="Basic and acidic residues" evidence="1">
    <location>
        <begin position="27"/>
        <end position="63"/>
    </location>
</feature>
<dbReference type="PROSITE" id="PS51257">
    <property type="entry name" value="PROKAR_LIPOPROTEIN"/>
    <property type="match status" value="1"/>
</dbReference>
<gene>
    <name evidence="3" type="ORF">D4A81_00115</name>
</gene>
<feature type="signal peptide" evidence="2">
    <location>
        <begin position="1"/>
        <end position="25"/>
    </location>
</feature>
<feature type="chain" id="PRO_5043624278" evidence="2">
    <location>
        <begin position="26"/>
        <end position="222"/>
    </location>
</feature>
<dbReference type="OrthoDB" id="2054275at2"/>
<dbReference type="RefSeq" id="WP_111525993.1">
    <property type="nucleotide sequence ID" value="NZ_CP032364.1"/>
</dbReference>
<evidence type="ECO:0000313" key="3">
    <source>
        <dbReference type="EMBL" id="AYA98469.1"/>
    </source>
</evidence>
<dbReference type="Proteomes" id="UP000265562">
    <property type="component" value="Chromosome"/>
</dbReference>
<keyword evidence="2" id="KW-0732">Signal</keyword>
<name>A0A385PY00_9FIRM</name>
<evidence type="ECO:0000313" key="4">
    <source>
        <dbReference type="Proteomes" id="UP000265562"/>
    </source>
</evidence>
<keyword evidence="4" id="KW-1185">Reference proteome</keyword>
<dbReference type="AlphaFoldDB" id="A0A385PY00"/>
<organism evidence="3 4">
    <name type="scientific">Lachnoanaerobaculum umeaense</name>
    <dbReference type="NCBI Taxonomy" id="617123"/>
    <lineage>
        <taxon>Bacteria</taxon>
        <taxon>Bacillati</taxon>
        <taxon>Bacillota</taxon>
        <taxon>Clostridia</taxon>
        <taxon>Lachnospirales</taxon>
        <taxon>Lachnospiraceae</taxon>
        <taxon>Lachnoanaerobaculum</taxon>
    </lineage>
</organism>